<proteinExistence type="predicted"/>
<comment type="caution">
    <text evidence="1">The sequence shown here is derived from an EMBL/GenBank/DDBJ whole genome shotgun (WGS) entry which is preliminary data.</text>
</comment>
<dbReference type="Proteomes" id="UP001163603">
    <property type="component" value="Chromosome 4"/>
</dbReference>
<gene>
    <name evidence="1" type="ORF">Pint_17682</name>
</gene>
<evidence type="ECO:0000313" key="1">
    <source>
        <dbReference type="EMBL" id="KAJ0041854.1"/>
    </source>
</evidence>
<organism evidence="1 2">
    <name type="scientific">Pistacia integerrima</name>
    <dbReference type="NCBI Taxonomy" id="434235"/>
    <lineage>
        <taxon>Eukaryota</taxon>
        <taxon>Viridiplantae</taxon>
        <taxon>Streptophyta</taxon>
        <taxon>Embryophyta</taxon>
        <taxon>Tracheophyta</taxon>
        <taxon>Spermatophyta</taxon>
        <taxon>Magnoliopsida</taxon>
        <taxon>eudicotyledons</taxon>
        <taxon>Gunneridae</taxon>
        <taxon>Pentapetalae</taxon>
        <taxon>rosids</taxon>
        <taxon>malvids</taxon>
        <taxon>Sapindales</taxon>
        <taxon>Anacardiaceae</taxon>
        <taxon>Pistacia</taxon>
    </lineage>
</organism>
<name>A0ACC0YVU5_9ROSI</name>
<reference evidence="2" key="1">
    <citation type="journal article" date="2023" name="G3 (Bethesda)">
        <title>Genome assembly and association tests identify interacting loci associated with vigor, precocity, and sex in interspecific pistachio rootstocks.</title>
        <authorList>
            <person name="Palmer W."/>
            <person name="Jacygrad E."/>
            <person name="Sagayaradj S."/>
            <person name="Cavanaugh K."/>
            <person name="Han R."/>
            <person name="Bertier L."/>
            <person name="Beede B."/>
            <person name="Kafkas S."/>
            <person name="Golino D."/>
            <person name="Preece J."/>
            <person name="Michelmore R."/>
        </authorList>
    </citation>
    <scope>NUCLEOTIDE SEQUENCE [LARGE SCALE GENOMIC DNA]</scope>
</reference>
<keyword evidence="2" id="KW-1185">Reference proteome</keyword>
<dbReference type="EMBL" id="CM047739">
    <property type="protein sequence ID" value="KAJ0041854.1"/>
    <property type="molecule type" value="Genomic_DNA"/>
</dbReference>
<sequence>MAGVSVILHQTREGLLGKWNPACKLCNQVELQSYFRTLPTLSQQQAGPEINRFVFMY</sequence>
<evidence type="ECO:0000313" key="2">
    <source>
        <dbReference type="Proteomes" id="UP001163603"/>
    </source>
</evidence>
<accession>A0ACC0YVU5</accession>
<protein>
    <submittedName>
        <fullName evidence="1">Uncharacterized protein</fullName>
    </submittedName>
</protein>